<comment type="catalytic activity">
    <reaction evidence="9">
        <text>iminosuccinate + dihydroxyacetone phosphate = quinolinate + phosphate + 2 H2O + H(+)</text>
        <dbReference type="Rhea" id="RHEA:25888"/>
        <dbReference type="ChEBI" id="CHEBI:15377"/>
        <dbReference type="ChEBI" id="CHEBI:15378"/>
        <dbReference type="ChEBI" id="CHEBI:29959"/>
        <dbReference type="ChEBI" id="CHEBI:43474"/>
        <dbReference type="ChEBI" id="CHEBI:57642"/>
        <dbReference type="ChEBI" id="CHEBI:77875"/>
        <dbReference type="EC" id="2.5.1.72"/>
    </reaction>
</comment>
<feature type="binding site" evidence="9">
    <location>
        <position position="38"/>
    </location>
    <ligand>
        <name>iminosuccinate</name>
        <dbReference type="ChEBI" id="CHEBI:77875"/>
    </ligand>
</feature>
<dbReference type="STRING" id="1801990.A2V69_03805"/>
<keyword evidence="6 9" id="KW-0479">Metal-binding</keyword>
<dbReference type="NCBIfam" id="TIGR00550">
    <property type="entry name" value="nadA"/>
    <property type="match status" value="1"/>
</dbReference>
<keyword evidence="4 9" id="KW-0662">Pyridine nucleotide biosynthesis</keyword>
<sequence>MDITDQIKKLKKEKNAIILAHNYQLPEVHDIADFVGDSLGLSMTAAKTDADVIVFCGVHFMAETAKILSPDKIVLLPDKKAGCPMADMIDAEGLQALQAQHPHAVTLCYVNTSANVKAHCDYCCTSSNALKMVQHILKSHEEIIFIPDKYLAQYVSAQVGRKFITWEGFCPTHARLLPENILQARELHPQAKVLAHPECRPEITALADMVASTEKMCSFVHNDPAVEFIIATEIGIIHRLKKENPEKIFYPASDKAACPNMKRINLEKILWSLQDLEYEIKVSRDTMDKARRAIERMLQIT</sequence>
<name>A0A1G2F597_9BACT</name>
<evidence type="ECO:0000256" key="9">
    <source>
        <dbReference type="HAMAP-Rule" id="MF_00568"/>
    </source>
</evidence>
<evidence type="ECO:0000256" key="1">
    <source>
        <dbReference type="ARBA" id="ARBA00005065"/>
    </source>
</evidence>
<dbReference type="GO" id="GO:0034628">
    <property type="term" value="P:'de novo' NAD+ biosynthetic process from L-aspartate"/>
    <property type="evidence" value="ECO:0007669"/>
    <property type="project" value="TreeGrafter"/>
</dbReference>
<feature type="binding site" evidence="9">
    <location>
        <position position="126"/>
    </location>
    <ligand>
        <name>iminosuccinate</name>
        <dbReference type="ChEBI" id="CHEBI:77875"/>
    </ligand>
</feature>
<feature type="binding site" evidence="9">
    <location>
        <position position="213"/>
    </location>
    <ligand>
        <name>iminosuccinate</name>
        <dbReference type="ChEBI" id="CHEBI:77875"/>
    </ligand>
</feature>
<reference evidence="10 11" key="1">
    <citation type="journal article" date="2016" name="Nat. Commun.">
        <title>Thousands of microbial genomes shed light on interconnected biogeochemical processes in an aquifer system.</title>
        <authorList>
            <person name="Anantharaman K."/>
            <person name="Brown C.T."/>
            <person name="Hug L.A."/>
            <person name="Sharon I."/>
            <person name="Castelle C.J."/>
            <person name="Probst A.J."/>
            <person name="Thomas B.C."/>
            <person name="Singh A."/>
            <person name="Wilkins M.J."/>
            <person name="Karaoz U."/>
            <person name="Brodie E.L."/>
            <person name="Williams K.H."/>
            <person name="Hubbard S.S."/>
            <person name="Banfield J.F."/>
        </authorList>
    </citation>
    <scope>NUCLEOTIDE SEQUENCE [LARGE SCALE GENOMIC DNA]</scope>
</reference>
<dbReference type="PANTHER" id="PTHR30573">
    <property type="entry name" value="QUINOLINATE SYNTHETASE A"/>
    <property type="match status" value="1"/>
</dbReference>
<protein>
    <recommendedName>
        <fullName evidence="2 9">Quinolinate synthase</fullName>
        <ecNumber evidence="2 9">2.5.1.72</ecNumber>
    </recommendedName>
</protein>
<dbReference type="PANTHER" id="PTHR30573:SF0">
    <property type="entry name" value="QUINOLINATE SYNTHASE, CHLOROPLASTIC"/>
    <property type="match status" value="1"/>
</dbReference>
<feature type="binding site" evidence="9">
    <location>
        <position position="170"/>
    </location>
    <ligand>
        <name>[4Fe-4S] cluster</name>
        <dbReference type="ChEBI" id="CHEBI:49883"/>
    </ligand>
</feature>
<dbReference type="InterPro" id="IPR036094">
    <property type="entry name" value="NadA_sf"/>
</dbReference>
<dbReference type="AlphaFoldDB" id="A0A1G2F597"/>
<comment type="caution">
    <text evidence="10">The sequence shown here is derived from an EMBL/GenBank/DDBJ whole genome shotgun (WGS) entry which is preliminary data.</text>
</comment>
<evidence type="ECO:0000313" key="11">
    <source>
        <dbReference type="Proteomes" id="UP000177810"/>
    </source>
</evidence>
<dbReference type="EMBL" id="MHMT01000002">
    <property type="protein sequence ID" value="OGZ33245.1"/>
    <property type="molecule type" value="Genomic_DNA"/>
</dbReference>
<evidence type="ECO:0000256" key="5">
    <source>
        <dbReference type="ARBA" id="ARBA00022679"/>
    </source>
</evidence>
<keyword evidence="3 9" id="KW-0004">4Fe-4S</keyword>
<dbReference type="InterPro" id="IPR023066">
    <property type="entry name" value="Quinolinate_synth_type2"/>
</dbReference>
<comment type="pathway">
    <text evidence="1 9">Cofactor biosynthesis; NAD(+) biosynthesis; quinolinate from iminoaspartate: step 1/1.</text>
</comment>
<keyword evidence="7 9" id="KW-0408">Iron</keyword>
<dbReference type="HAMAP" id="MF_00568">
    <property type="entry name" value="NadA_type2"/>
    <property type="match status" value="1"/>
</dbReference>
<dbReference type="GO" id="GO:0051539">
    <property type="term" value="F:4 iron, 4 sulfur cluster binding"/>
    <property type="evidence" value="ECO:0007669"/>
    <property type="project" value="UniProtKB-KW"/>
</dbReference>
<keyword evidence="9" id="KW-0963">Cytoplasm</keyword>
<accession>A0A1G2F597</accession>
<comment type="subcellular location">
    <subcellularLocation>
        <location evidence="9">Cytoplasm</location>
    </subcellularLocation>
</comment>
<evidence type="ECO:0000313" key="10">
    <source>
        <dbReference type="EMBL" id="OGZ33245.1"/>
    </source>
</evidence>
<keyword evidence="5 9" id="KW-0808">Transferase</keyword>
<comment type="cofactor">
    <cofactor evidence="9">
        <name>[4Fe-4S] cluster</name>
        <dbReference type="ChEBI" id="CHEBI:49883"/>
    </cofactor>
    <text evidence="9">Binds 1 [4Fe-4S] cluster per subunit.</text>
</comment>
<feature type="binding site" evidence="9">
    <location>
        <begin position="109"/>
        <end position="111"/>
    </location>
    <ligand>
        <name>iminosuccinate</name>
        <dbReference type="ChEBI" id="CHEBI:77875"/>
    </ligand>
</feature>
<evidence type="ECO:0000256" key="6">
    <source>
        <dbReference type="ARBA" id="ARBA00022723"/>
    </source>
</evidence>
<evidence type="ECO:0000256" key="2">
    <source>
        <dbReference type="ARBA" id="ARBA00012669"/>
    </source>
</evidence>
<keyword evidence="8 9" id="KW-0411">Iron-sulfur</keyword>
<dbReference type="GO" id="GO:0005737">
    <property type="term" value="C:cytoplasm"/>
    <property type="evidence" value="ECO:0007669"/>
    <property type="project" value="UniProtKB-SubCell"/>
</dbReference>
<feature type="binding site" evidence="9">
    <location>
        <position position="258"/>
    </location>
    <ligand>
        <name>[4Fe-4S] cluster</name>
        <dbReference type="ChEBI" id="CHEBI:49883"/>
    </ligand>
</feature>
<evidence type="ECO:0000256" key="8">
    <source>
        <dbReference type="ARBA" id="ARBA00023014"/>
    </source>
</evidence>
<dbReference type="Proteomes" id="UP000177810">
    <property type="component" value="Unassembled WGS sequence"/>
</dbReference>
<dbReference type="EC" id="2.5.1.72" evidence="2 9"/>
<dbReference type="Gene3D" id="3.40.50.10800">
    <property type="entry name" value="NadA-like"/>
    <property type="match status" value="3"/>
</dbReference>
<evidence type="ECO:0000256" key="7">
    <source>
        <dbReference type="ARBA" id="ARBA00023004"/>
    </source>
</evidence>
<dbReference type="SUPFAM" id="SSF142754">
    <property type="entry name" value="NadA-like"/>
    <property type="match status" value="1"/>
</dbReference>
<gene>
    <name evidence="9" type="primary">nadA</name>
    <name evidence="10" type="ORF">A2V69_03805</name>
</gene>
<proteinExistence type="inferred from homology"/>
<dbReference type="UniPathway" id="UPA00253">
    <property type="reaction ID" value="UER00327"/>
</dbReference>
<dbReference type="InterPro" id="IPR003473">
    <property type="entry name" value="NadA"/>
</dbReference>
<dbReference type="Pfam" id="PF02445">
    <property type="entry name" value="NadA"/>
    <property type="match status" value="1"/>
</dbReference>
<comment type="similarity">
    <text evidence="9">Belongs to the quinolinate synthase family. Type 2 subfamily.</text>
</comment>
<evidence type="ECO:0000256" key="3">
    <source>
        <dbReference type="ARBA" id="ARBA00022485"/>
    </source>
</evidence>
<dbReference type="NCBIfam" id="NF006879">
    <property type="entry name" value="PRK09375.1-4"/>
    <property type="match status" value="1"/>
</dbReference>
<dbReference type="NCBIfam" id="NF006878">
    <property type="entry name" value="PRK09375.1-2"/>
    <property type="match status" value="1"/>
</dbReference>
<feature type="binding site" evidence="9">
    <location>
        <position position="83"/>
    </location>
    <ligand>
        <name>[4Fe-4S] cluster</name>
        <dbReference type="ChEBI" id="CHEBI:49883"/>
    </ligand>
</feature>
<organism evidence="10 11">
    <name type="scientific">Candidatus Portnoybacteria bacterium RBG_13_40_8</name>
    <dbReference type="NCBI Taxonomy" id="1801990"/>
    <lineage>
        <taxon>Bacteria</taxon>
        <taxon>Candidatus Portnoyibacteriota</taxon>
    </lineage>
</organism>
<dbReference type="GO" id="GO:0046872">
    <property type="term" value="F:metal ion binding"/>
    <property type="evidence" value="ECO:0007669"/>
    <property type="project" value="UniProtKB-KW"/>
</dbReference>
<comment type="function">
    <text evidence="9">Catalyzes the condensation of iminoaspartate with dihydroxyacetone phosphate to form quinolinate.</text>
</comment>
<feature type="binding site" evidence="9">
    <location>
        <begin position="196"/>
        <end position="198"/>
    </location>
    <ligand>
        <name>iminosuccinate</name>
        <dbReference type="ChEBI" id="CHEBI:77875"/>
    </ligand>
</feature>
<feature type="binding site" evidence="9">
    <location>
        <position position="21"/>
    </location>
    <ligand>
        <name>iminosuccinate</name>
        <dbReference type="ChEBI" id="CHEBI:77875"/>
    </ligand>
</feature>
<dbReference type="GO" id="GO:0008987">
    <property type="term" value="F:quinolinate synthetase A activity"/>
    <property type="evidence" value="ECO:0007669"/>
    <property type="project" value="UniProtKB-UniRule"/>
</dbReference>
<evidence type="ECO:0000256" key="4">
    <source>
        <dbReference type="ARBA" id="ARBA00022642"/>
    </source>
</evidence>